<keyword evidence="2" id="KW-0813">Transport</keyword>
<evidence type="ECO:0000313" key="9">
    <source>
        <dbReference type="Proteomes" id="UP000730161"/>
    </source>
</evidence>
<dbReference type="AlphaFoldDB" id="A0A8J7WBV1"/>
<keyword evidence="4 7" id="KW-0812">Transmembrane</keyword>
<comment type="subcellular location">
    <subcellularLocation>
        <location evidence="1">Cell membrane</location>
        <topology evidence="1">Multi-pass membrane protein</topology>
    </subcellularLocation>
</comment>
<feature type="transmembrane region" description="Helical" evidence="7">
    <location>
        <begin position="55"/>
        <end position="78"/>
    </location>
</feature>
<keyword evidence="9" id="KW-1185">Reference proteome</keyword>
<dbReference type="CDD" id="cd13147">
    <property type="entry name" value="MATE_MJ0709_like"/>
    <property type="match status" value="1"/>
</dbReference>
<feature type="transmembrane region" description="Helical" evidence="7">
    <location>
        <begin position="197"/>
        <end position="221"/>
    </location>
</feature>
<feature type="transmembrane region" description="Helical" evidence="7">
    <location>
        <begin position="426"/>
        <end position="445"/>
    </location>
</feature>
<dbReference type="Proteomes" id="UP000730161">
    <property type="component" value="Unassembled WGS sequence"/>
</dbReference>
<comment type="caution">
    <text evidence="8">The sequence shown here is derived from an EMBL/GenBank/DDBJ whole genome shotgun (WGS) entry which is preliminary data.</text>
</comment>
<keyword evidence="3" id="KW-1003">Cell membrane</keyword>
<evidence type="ECO:0000256" key="4">
    <source>
        <dbReference type="ARBA" id="ARBA00022692"/>
    </source>
</evidence>
<feature type="transmembrane region" description="Helical" evidence="7">
    <location>
        <begin position="141"/>
        <end position="161"/>
    </location>
</feature>
<feature type="transmembrane region" description="Helical" evidence="7">
    <location>
        <begin position="324"/>
        <end position="354"/>
    </location>
</feature>
<feature type="transmembrane region" description="Helical" evidence="7">
    <location>
        <begin position="289"/>
        <end position="312"/>
    </location>
</feature>
<feature type="transmembrane region" description="Helical" evidence="7">
    <location>
        <begin position="99"/>
        <end position="121"/>
    </location>
</feature>
<dbReference type="PIRSF" id="PIRSF006603">
    <property type="entry name" value="DinF"/>
    <property type="match status" value="1"/>
</dbReference>
<dbReference type="RefSeq" id="WP_211531582.1">
    <property type="nucleotide sequence ID" value="NZ_JWHL01000021.1"/>
</dbReference>
<dbReference type="NCBIfam" id="TIGR00797">
    <property type="entry name" value="matE"/>
    <property type="match status" value="1"/>
</dbReference>
<organism evidence="8 9">
    <name type="scientific">Methanocalculus chunghsingensis</name>
    <dbReference type="NCBI Taxonomy" id="156457"/>
    <lineage>
        <taxon>Archaea</taxon>
        <taxon>Methanobacteriati</taxon>
        <taxon>Methanobacteriota</taxon>
        <taxon>Stenosarchaea group</taxon>
        <taxon>Methanomicrobia</taxon>
        <taxon>Methanomicrobiales</taxon>
        <taxon>Methanocalculaceae</taxon>
        <taxon>Methanocalculus</taxon>
    </lineage>
</organism>
<dbReference type="InterPro" id="IPR048279">
    <property type="entry name" value="MdtK-like"/>
</dbReference>
<dbReference type="InterPro" id="IPR002528">
    <property type="entry name" value="MATE_fam"/>
</dbReference>
<keyword evidence="6 7" id="KW-0472">Membrane</keyword>
<dbReference type="GO" id="GO:0042910">
    <property type="term" value="F:xenobiotic transmembrane transporter activity"/>
    <property type="evidence" value="ECO:0007669"/>
    <property type="project" value="InterPro"/>
</dbReference>
<name>A0A8J7WBV1_9EURY</name>
<evidence type="ECO:0000256" key="5">
    <source>
        <dbReference type="ARBA" id="ARBA00022989"/>
    </source>
</evidence>
<dbReference type="PANTHER" id="PTHR43549">
    <property type="entry name" value="MULTIDRUG RESISTANCE PROTEIN YPNP-RELATED"/>
    <property type="match status" value="1"/>
</dbReference>
<dbReference type="InterPro" id="IPR052031">
    <property type="entry name" value="Membrane_Transporter-Flippase"/>
</dbReference>
<keyword evidence="5 7" id="KW-1133">Transmembrane helix</keyword>
<accession>A0A8J7WBV1</accession>
<dbReference type="OrthoDB" id="214119at2157"/>
<feature type="transmembrane region" description="Helical" evidence="7">
    <location>
        <begin position="366"/>
        <end position="388"/>
    </location>
</feature>
<evidence type="ECO:0000256" key="6">
    <source>
        <dbReference type="ARBA" id="ARBA00023136"/>
    </source>
</evidence>
<gene>
    <name evidence="8" type="ORF">RJ53_10225</name>
</gene>
<dbReference type="GO" id="GO:0015297">
    <property type="term" value="F:antiporter activity"/>
    <property type="evidence" value="ECO:0007669"/>
    <property type="project" value="InterPro"/>
</dbReference>
<evidence type="ECO:0000256" key="1">
    <source>
        <dbReference type="ARBA" id="ARBA00004651"/>
    </source>
</evidence>
<dbReference type="PANTHER" id="PTHR43549:SF2">
    <property type="entry name" value="MULTIDRUG RESISTANCE PROTEIN NORM-RELATED"/>
    <property type="match status" value="1"/>
</dbReference>
<evidence type="ECO:0000256" key="3">
    <source>
        <dbReference type="ARBA" id="ARBA00022475"/>
    </source>
</evidence>
<proteinExistence type="predicted"/>
<feature type="transmembrane region" description="Helical" evidence="7">
    <location>
        <begin position="26"/>
        <end position="49"/>
    </location>
</feature>
<evidence type="ECO:0000256" key="2">
    <source>
        <dbReference type="ARBA" id="ARBA00022448"/>
    </source>
</evidence>
<feature type="transmembrane region" description="Helical" evidence="7">
    <location>
        <begin position="395"/>
        <end position="420"/>
    </location>
</feature>
<dbReference type="Pfam" id="PF01554">
    <property type="entry name" value="MatE"/>
    <property type="match status" value="2"/>
</dbReference>
<feature type="transmembrane region" description="Helical" evidence="7">
    <location>
        <begin position="247"/>
        <end position="269"/>
    </location>
</feature>
<feature type="transmembrane region" description="Helical" evidence="7">
    <location>
        <begin position="173"/>
        <end position="191"/>
    </location>
</feature>
<protein>
    <submittedName>
        <fullName evidence="8">Multidrug transporter MatE</fullName>
    </submittedName>
</protein>
<evidence type="ECO:0000313" key="8">
    <source>
        <dbReference type="EMBL" id="MBR1369832.1"/>
    </source>
</evidence>
<dbReference type="EMBL" id="JWHL01000021">
    <property type="protein sequence ID" value="MBR1369832.1"/>
    <property type="molecule type" value="Genomic_DNA"/>
</dbReference>
<evidence type="ECO:0000256" key="7">
    <source>
        <dbReference type="SAM" id="Phobius"/>
    </source>
</evidence>
<sequence>MQTNNSGKHRGVAILTGDPKQAIMRLSIPVIIAMLLQSVYNLVDAIWVAGLGDDALAAVGFVTPLFLILVGLGTGLGAGVSSAISRRIGAGDRRGADYAAVQGIGIIILISAIITPILVLFAEPLAVAIGAGDAAELTATYAQIVFLGTPLLLFCSVAYAIFNAEGSTRKTMYAMGASAVLNCVLDPILIYPMGFGVAGAAMATVISILVVTVLICYWLFIDRSTYVTLRRSDLHPEKKTITDIVKVGIPASLQFVMMSAVAVLINALLLRTAGTSGVAVYTAGWRVVLFSIIPLIGISTALISISGAAYGARDNQRLRIIHRIALQYGLLISLFLTAATWILAPALAAIFTYSPESAHMAPGITAFLRTICWFFPFVPAGMFSSAVFQGTGKGLSALILEFCRNILFITVFIQVLGITFGFGETGIWWGVVAGNCCGGVLGFLWTRRYIRGLIRYG</sequence>
<dbReference type="GO" id="GO:0005886">
    <property type="term" value="C:plasma membrane"/>
    <property type="evidence" value="ECO:0007669"/>
    <property type="project" value="UniProtKB-SubCell"/>
</dbReference>
<reference evidence="8" key="1">
    <citation type="submission" date="2014-12" db="EMBL/GenBank/DDBJ databases">
        <authorList>
            <person name="Huang H.-H."/>
            <person name="Chen S.-C."/>
            <person name="Lai M.-C."/>
        </authorList>
    </citation>
    <scope>NUCLEOTIDE SEQUENCE</scope>
    <source>
        <strain evidence="8">K1F9705b</strain>
    </source>
</reference>